<keyword evidence="3" id="KW-0808">Transferase</keyword>
<dbReference type="InterPro" id="IPR003661">
    <property type="entry name" value="HisK_dim/P_dom"/>
</dbReference>
<feature type="domain" description="Response regulatory" evidence="8">
    <location>
        <begin position="382"/>
        <end position="499"/>
    </location>
</feature>
<dbReference type="InterPro" id="IPR001789">
    <property type="entry name" value="Sig_transdc_resp-reg_receiver"/>
</dbReference>
<dbReference type="Gene3D" id="3.40.50.2300">
    <property type="match status" value="1"/>
</dbReference>
<dbReference type="PANTHER" id="PTHR43047">
    <property type="entry name" value="TWO-COMPONENT HISTIDINE PROTEIN KINASE"/>
    <property type="match status" value="1"/>
</dbReference>
<dbReference type="InterPro" id="IPR005467">
    <property type="entry name" value="His_kinase_dom"/>
</dbReference>
<dbReference type="Gene3D" id="1.10.287.130">
    <property type="match status" value="1"/>
</dbReference>
<evidence type="ECO:0000259" key="7">
    <source>
        <dbReference type="PROSITE" id="PS50109"/>
    </source>
</evidence>
<evidence type="ECO:0000256" key="4">
    <source>
        <dbReference type="ARBA" id="ARBA00022777"/>
    </source>
</evidence>
<dbReference type="PANTHER" id="PTHR43047:SF9">
    <property type="entry name" value="HISTIDINE KINASE"/>
    <property type="match status" value="1"/>
</dbReference>
<proteinExistence type="predicted"/>
<evidence type="ECO:0000256" key="2">
    <source>
        <dbReference type="ARBA" id="ARBA00012438"/>
    </source>
</evidence>
<evidence type="ECO:0000313" key="10">
    <source>
        <dbReference type="Proteomes" id="UP000781958"/>
    </source>
</evidence>
<evidence type="ECO:0000256" key="6">
    <source>
        <dbReference type="SAM" id="MobiDB-lite"/>
    </source>
</evidence>
<dbReference type="Pfam" id="PF00072">
    <property type="entry name" value="Response_reg"/>
    <property type="match status" value="1"/>
</dbReference>
<evidence type="ECO:0000256" key="5">
    <source>
        <dbReference type="PROSITE-ProRule" id="PRU00169"/>
    </source>
</evidence>
<dbReference type="PROSITE" id="PS50109">
    <property type="entry name" value="HIS_KIN"/>
    <property type="match status" value="1"/>
</dbReference>
<organism evidence="9 10">
    <name type="scientific">Azospirillum rugosum</name>
    <dbReference type="NCBI Taxonomy" id="416170"/>
    <lineage>
        <taxon>Bacteria</taxon>
        <taxon>Pseudomonadati</taxon>
        <taxon>Pseudomonadota</taxon>
        <taxon>Alphaproteobacteria</taxon>
        <taxon>Rhodospirillales</taxon>
        <taxon>Azospirillaceae</taxon>
        <taxon>Azospirillum</taxon>
    </lineage>
</organism>
<protein>
    <recommendedName>
        <fullName evidence="2">histidine kinase</fullName>
        <ecNumber evidence="2">2.7.13.3</ecNumber>
    </recommendedName>
</protein>
<feature type="modified residue" description="4-aspartylphosphate" evidence="5">
    <location>
        <position position="433"/>
    </location>
</feature>
<dbReference type="Pfam" id="PF00512">
    <property type="entry name" value="HisKA"/>
    <property type="match status" value="1"/>
</dbReference>
<name>A0ABS4STF3_9PROT</name>
<evidence type="ECO:0000313" key="9">
    <source>
        <dbReference type="EMBL" id="MBP2295373.1"/>
    </source>
</evidence>
<keyword evidence="4" id="KW-0418">Kinase</keyword>
<comment type="catalytic activity">
    <reaction evidence="1">
        <text>ATP + protein L-histidine = ADP + protein N-phospho-L-histidine.</text>
        <dbReference type="EC" id="2.7.13.3"/>
    </reaction>
</comment>
<dbReference type="InterPro" id="IPR036097">
    <property type="entry name" value="HisK_dim/P_sf"/>
</dbReference>
<dbReference type="SUPFAM" id="SSF55874">
    <property type="entry name" value="ATPase domain of HSP90 chaperone/DNA topoisomerase II/histidine kinase"/>
    <property type="match status" value="1"/>
</dbReference>
<gene>
    <name evidence="9" type="ORF">J2851_005178</name>
</gene>
<dbReference type="CDD" id="cd00156">
    <property type="entry name" value="REC"/>
    <property type="match status" value="1"/>
</dbReference>
<dbReference type="EMBL" id="JAGINP010000021">
    <property type="protein sequence ID" value="MBP2295373.1"/>
    <property type="molecule type" value="Genomic_DNA"/>
</dbReference>
<evidence type="ECO:0000256" key="1">
    <source>
        <dbReference type="ARBA" id="ARBA00000085"/>
    </source>
</evidence>
<dbReference type="RefSeq" id="WP_307420309.1">
    <property type="nucleotide sequence ID" value="NZ_JAGINP010000021.1"/>
</dbReference>
<dbReference type="SUPFAM" id="SSF52172">
    <property type="entry name" value="CheY-like"/>
    <property type="match status" value="1"/>
</dbReference>
<feature type="domain" description="Histidine kinase" evidence="7">
    <location>
        <begin position="109"/>
        <end position="351"/>
    </location>
</feature>
<keyword evidence="10" id="KW-1185">Reference proteome</keyword>
<evidence type="ECO:0000259" key="8">
    <source>
        <dbReference type="PROSITE" id="PS50110"/>
    </source>
</evidence>
<dbReference type="Pfam" id="PF02518">
    <property type="entry name" value="HATPase_c"/>
    <property type="match status" value="1"/>
</dbReference>
<keyword evidence="5" id="KW-0597">Phosphoprotein</keyword>
<accession>A0ABS4STF3</accession>
<dbReference type="Proteomes" id="UP000781958">
    <property type="component" value="Unassembled WGS sequence"/>
</dbReference>
<reference evidence="9 10" key="1">
    <citation type="submission" date="2021-03" db="EMBL/GenBank/DDBJ databases">
        <title>Genomic Encyclopedia of Type Strains, Phase III (KMG-III): the genomes of soil and plant-associated and newly described type strains.</title>
        <authorList>
            <person name="Whitman W."/>
        </authorList>
    </citation>
    <scope>NUCLEOTIDE SEQUENCE [LARGE SCALE GENOMIC DNA]</scope>
    <source>
        <strain evidence="9 10">IMMIB AFH-6</strain>
    </source>
</reference>
<evidence type="ECO:0000256" key="3">
    <source>
        <dbReference type="ARBA" id="ARBA00022679"/>
    </source>
</evidence>
<dbReference type="SUPFAM" id="SSF47384">
    <property type="entry name" value="Homodimeric domain of signal transducing histidine kinase"/>
    <property type="match status" value="1"/>
</dbReference>
<dbReference type="PROSITE" id="PS50110">
    <property type="entry name" value="RESPONSE_REGULATORY"/>
    <property type="match status" value="1"/>
</dbReference>
<dbReference type="SMART" id="SM00388">
    <property type="entry name" value="HisKA"/>
    <property type="match status" value="1"/>
</dbReference>
<dbReference type="InterPro" id="IPR011006">
    <property type="entry name" value="CheY-like_superfamily"/>
</dbReference>
<dbReference type="SMART" id="SM00448">
    <property type="entry name" value="REC"/>
    <property type="match status" value="1"/>
</dbReference>
<dbReference type="Gene3D" id="3.30.565.10">
    <property type="entry name" value="Histidine kinase-like ATPase, C-terminal domain"/>
    <property type="match status" value="1"/>
</dbReference>
<dbReference type="InterPro" id="IPR003594">
    <property type="entry name" value="HATPase_dom"/>
</dbReference>
<comment type="caution">
    <text evidence="9">The sequence shown here is derived from an EMBL/GenBank/DDBJ whole genome shotgun (WGS) entry which is preliminary data.</text>
</comment>
<feature type="region of interest" description="Disordered" evidence="6">
    <location>
        <begin position="354"/>
        <end position="374"/>
    </location>
</feature>
<sequence length="506" mass="52546">MSKDGGIRQDRQEAGAVLVFDATGGLLSWDRAAAERPGAAGRLVRGARPEALACLFDGEGAGGTPGVTVTDWPLSDGGFVRRVTLPAAVKAAPSAPVPATDPSGRLFAAASHDLRQPLAALSLLLGALEGRIDAGRGAPPRGPGRGALGGASGGPADAALRDLVKAMGNAIQSMRGMVDGHFDLVRLEAGLVQPDVGSPVVNGILTRIALDAAQQFADRGLRFSVLPCSVRVRTDASLLERILQGFVGDTLRHTERGRVVLGCRRRGGDLRIELWATGRGLTPDQLQALRRDLEDGTEEAPEGGGGTIDLGTIDLGLRLARGLARRLGHRIEVDSVAGRGTMVAVVLPRATDAAEDAPAPVPEPAGETSAPGVRSDDVSRARVLVVEDDPMVLAALEALLNQWGCAVIGAESVDAALERLGPGERAPDLVISDLRLKGAANGIVAIRQIAKALDSEVPGLILTGDTDPMRLREARLSGYPLLHKPVAALALRAAVARLLGRDRLKS</sequence>
<dbReference type="InterPro" id="IPR036890">
    <property type="entry name" value="HATPase_C_sf"/>
</dbReference>
<dbReference type="EC" id="2.7.13.3" evidence="2"/>